<evidence type="ECO:0000313" key="2">
    <source>
        <dbReference type="Proteomes" id="UP001163624"/>
    </source>
</evidence>
<keyword evidence="1" id="KW-0067">ATP-binding</keyword>
<dbReference type="RefSeq" id="WP_254473656.1">
    <property type="nucleotide sequence ID" value="NZ_CP113432.1"/>
</dbReference>
<gene>
    <name evidence="1" type="ORF">OU419_16925</name>
</gene>
<protein>
    <submittedName>
        <fullName evidence="1">ATP-binding protein</fullName>
    </submittedName>
</protein>
<dbReference type="InterPro" id="IPR036890">
    <property type="entry name" value="HATPase_C_sf"/>
</dbReference>
<dbReference type="EMBL" id="CP113432">
    <property type="protein sequence ID" value="WAI47459.1"/>
    <property type="molecule type" value="Genomic_DNA"/>
</dbReference>
<sequence length="663" mass="76063">MNQNFKAVDFSGSNTITDEGIKNHFKKELEAWQPLAELIWNGLDANATEVSVTVRRNDMGGVESISVLDNGDGIDFTRPLDNFRRFNDSLKRKSHSMHGSKGRGRLAFHKICNRAIWFTKFENQDAYIEVESSHLRDIKGTTIPSAQQHALLSTQGSGTCVELLNFFRPIAETDSLLSQLSLEFGWHLALNSGKRIQVDGRPVVPPAHTRVERTIKIDNEEFKIELLHWAQKLQSEKSYNYLLDSNGNVIFHMPSSLNHKPGYYTSLFISSSWFDAYSSDQALSQELQTLTTTKTWKQVSKSIVDFAQEHYREFLITQADEQIEEFVEQGDFPDYKELSAAYSEWRLSHLKSIVRTIIISDPKLFKNSNKRQRKIIIRLLDRIAVSNENDALLDVLESVLDLDQNAMQIFSDQIKKAKLNNIIKTIETLQKREMAIARISEIMRNHFKETLETPDLQGIIEANTWLFGNQYESIGAEEDTFTKVAERLRERVTGINELNAEDVEDGASLEGANRQVDLFLVRRTMQYDSLNKPFFKCVIIEIKRPSIALNKTHLRQVDEYAAILNRHPDFNGINTKYEIVLVGRKISDADYEINSRLLDLADKNEPGLIGSGTIKRYVKTWKTITEEFGIANNFLLNTLQMQRDSLEKESREELIENLQKQTA</sequence>
<dbReference type="SUPFAM" id="SSF55874">
    <property type="entry name" value="ATPase domain of HSP90 chaperone/DNA topoisomerase II/histidine kinase"/>
    <property type="match status" value="1"/>
</dbReference>
<proteinExistence type="predicted"/>
<name>A0ABY6ZRQ3_9PSED</name>
<accession>A0ABY6ZRQ3</accession>
<dbReference type="Proteomes" id="UP001163624">
    <property type="component" value="Chromosome"/>
</dbReference>
<dbReference type="Pfam" id="PF13589">
    <property type="entry name" value="HATPase_c_3"/>
    <property type="match status" value="1"/>
</dbReference>
<evidence type="ECO:0000313" key="1">
    <source>
        <dbReference type="EMBL" id="WAI47459.1"/>
    </source>
</evidence>
<keyword evidence="1" id="KW-0547">Nucleotide-binding</keyword>
<reference evidence="1" key="1">
    <citation type="submission" date="2022-11" db="EMBL/GenBank/DDBJ databases">
        <title>Pseudomonas triclosanedens sp. nov., a triclosan degrader isolated from activated sludge.</title>
        <authorList>
            <person name="Yin Y."/>
            <person name="Lu Z."/>
        </authorList>
    </citation>
    <scope>NUCLEOTIDE SEQUENCE</scope>
    <source>
        <strain evidence="1">ZM23</strain>
    </source>
</reference>
<dbReference type="Gene3D" id="3.30.565.10">
    <property type="entry name" value="Histidine kinase-like ATPase, C-terminal domain"/>
    <property type="match status" value="1"/>
</dbReference>
<organism evidence="1 2">
    <name type="scientific">Pseudomonas triclosanedens</name>
    <dbReference type="NCBI Taxonomy" id="2961893"/>
    <lineage>
        <taxon>Bacteria</taxon>
        <taxon>Pseudomonadati</taxon>
        <taxon>Pseudomonadota</taxon>
        <taxon>Gammaproteobacteria</taxon>
        <taxon>Pseudomonadales</taxon>
        <taxon>Pseudomonadaceae</taxon>
        <taxon>Pseudomonas</taxon>
    </lineage>
</organism>
<dbReference type="GO" id="GO:0005524">
    <property type="term" value="F:ATP binding"/>
    <property type="evidence" value="ECO:0007669"/>
    <property type="project" value="UniProtKB-KW"/>
</dbReference>
<keyword evidence="2" id="KW-1185">Reference proteome</keyword>